<dbReference type="VEuPathDB" id="FungiDB:ASPNIDRAFT2_1144287"/>
<comment type="caution">
    <text evidence="4">The sequence shown here is derived from an EMBL/GenBank/DDBJ whole genome shotgun (WGS) entry which is preliminary data.</text>
</comment>
<dbReference type="Pfam" id="PF01828">
    <property type="entry name" value="Peptidase_A4"/>
    <property type="match status" value="1"/>
</dbReference>
<accession>A0A100IDX0</accession>
<dbReference type="PANTHER" id="PTHR37536">
    <property type="entry name" value="PUTATIVE (AFU_ORTHOLOGUE AFUA_3G02970)-RELATED"/>
    <property type="match status" value="1"/>
</dbReference>
<dbReference type="GO" id="GO:0006508">
    <property type="term" value="P:proteolysis"/>
    <property type="evidence" value="ECO:0007669"/>
    <property type="project" value="InterPro"/>
</dbReference>
<protein>
    <submittedName>
        <fullName evidence="4">Aspergillopepsin</fullName>
    </submittedName>
</protein>
<feature type="active site" description="Proton acceptor" evidence="1">
    <location>
        <position position="258"/>
    </location>
</feature>
<dbReference type="SUPFAM" id="SSF49899">
    <property type="entry name" value="Concanavalin A-like lectins/glucanases"/>
    <property type="match status" value="1"/>
</dbReference>
<dbReference type="CDD" id="cd13426">
    <property type="entry name" value="Peptidase_G1"/>
    <property type="match status" value="1"/>
</dbReference>
<feature type="region of interest" description="Disordered" evidence="2">
    <location>
        <begin position="27"/>
        <end position="110"/>
    </location>
</feature>
<dbReference type="Proteomes" id="UP000068243">
    <property type="component" value="Unassembled WGS sequence"/>
</dbReference>
<sequence>MKFTSTLALTALLAAPALAGPHGHVRHQFESNQNFPGAGNQGFNAPGQGQGQGQAAPQPSIQPSNNGYQTQAAPQAQFTPQPSVASQVAPAVTSAVSTNHKSSSTSSDNYEVNENWAGAVQETSGSATFSYVAATFTLPSVTPTAASSSSDDQAVSFWVGIDGATGQNQIWQAGVDIYVQNGETTFLGWSEWYPADTVGLDMEFSIGDVIVVSVESTSSSEGTALIENLTTGKNVTSTASAPDSSSTLVGQTAEWIVEDLAIDGDGLTFINFGEATFTGCVAKAGGKTIGLDGSSLMAVEDSTSDHVQAVPSVVSDSELKVTYQSS</sequence>
<keyword evidence="3" id="KW-0732">Signal</keyword>
<evidence type="ECO:0000256" key="1">
    <source>
        <dbReference type="PIRSR" id="PIRSR600250-50"/>
    </source>
</evidence>
<dbReference type="AlphaFoldDB" id="A0A100IDX0"/>
<evidence type="ECO:0000256" key="3">
    <source>
        <dbReference type="SAM" id="SignalP"/>
    </source>
</evidence>
<name>A0A100IDX0_ASPNG</name>
<dbReference type="GO" id="GO:0070007">
    <property type="term" value="F:glutamic-type endopeptidase activity"/>
    <property type="evidence" value="ECO:0007669"/>
    <property type="project" value="InterPro"/>
</dbReference>
<feature type="compositionally biased region" description="Low complexity" evidence="2">
    <location>
        <begin position="36"/>
        <end position="59"/>
    </location>
</feature>
<dbReference type="InterPro" id="IPR038656">
    <property type="entry name" value="Peptidase_G1_sf"/>
</dbReference>
<dbReference type="OMA" id="YNESWAG"/>
<feature type="chain" id="PRO_5007087348" evidence="3">
    <location>
        <begin position="20"/>
        <end position="326"/>
    </location>
</feature>
<dbReference type="PRINTS" id="PR00977">
    <property type="entry name" value="SCYTLDPTASE"/>
</dbReference>
<gene>
    <name evidence="4" type="ORF">ABL_02806</name>
</gene>
<dbReference type="SMR" id="A0A100IDX0"/>
<organism evidence="4 5">
    <name type="scientific">Aspergillus niger</name>
    <dbReference type="NCBI Taxonomy" id="5061"/>
    <lineage>
        <taxon>Eukaryota</taxon>
        <taxon>Fungi</taxon>
        <taxon>Dikarya</taxon>
        <taxon>Ascomycota</taxon>
        <taxon>Pezizomycotina</taxon>
        <taxon>Eurotiomycetes</taxon>
        <taxon>Eurotiomycetidae</taxon>
        <taxon>Eurotiales</taxon>
        <taxon>Aspergillaceae</taxon>
        <taxon>Aspergillus</taxon>
        <taxon>Aspergillus subgen. Circumdati</taxon>
    </lineage>
</organism>
<evidence type="ECO:0000313" key="5">
    <source>
        <dbReference type="Proteomes" id="UP000068243"/>
    </source>
</evidence>
<dbReference type="InterPro" id="IPR000250">
    <property type="entry name" value="Peptidase_G1"/>
</dbReference>
<dbReference type="InterPro" id="IPR013320">
    <property type="entry name" value="ConA-like_dom_sf"/>
</dbReference>
<dbReference type="Gene3D" id="2.60.120.700">
    <property type="entry name" value="Peptidase G1"/>
    <property type="match status" value="1"/>
</dbReference>
<dbReference type="OrthoDB" id="2862635at2759"/>
<feature type="signal peptide" evidence="3">
    <location>
        <begin position="1"/>
        <end position="19"/>
    </location>
</feature>
<feature type="compositionally biased region" description="Low complexity" evidence="2">
    <location>
        <begin position="93"/>
        <end position="107"/>
    </location>
</feature>
<proteinExistence type="predicted"/>
<dbReference type="VEuPathDB" id="FungiDB:An14g03250"/>
<reference evidence="5" key="1">
    <citation type="journal article" date="2016" name="Genome Announc.">
        <title>Draft genome sequence of Aspergillus niger strain An76.</title>
        <authorList>
            <person name="Gong W."/>
            <person name="Cheng Z."/>
            <person name="Zhang H."/>
            <person name="Liu L."/>
            <person name="Gao P."/>
            <person name="Wang L."/>
        </authorList>
    </citation>
    <scope>NUCLEOTIDE SEQUENCE [LARGE SCALE GENOMIC DNA]</scope>
    <source>
        <strain evidence="5">An76</strain>
    </source>
</reference>
<dbReference type="VEuPathDB" id="FungiDB:M747DRAFT_142358"/>
<evidence type="ECO:0000313" key="4">
    <source>
        <dbReference type="EMBL" id="GAQ38831.1"/>
    </source>
</evidence>
<dbReference type="VEuPathDB" id="FungiDB:ATCC64974_49990"/>
<dbReference type="EMBL" id="BCMY01000004">
    <property type="protein sequence ID" value="GAQ38831.1"/>
    <property type="molecule type" value="Genomic_DNA"/>
</dbReference>
<evidence type="ECO:0000256" key="2">
    <source>
        <dbReference type="SAM" id="MobiDB-lite"/>
    </source>
</evidence>
<dbReference type="PANTHER" id="PTHR37536:SF1">
    <property type="entry name" value="ASPERGILLOPEPSIN, PUTAITVE (AFU_ORTHOLOGUE AFUA_7G01200)"/>
    <property type="match status" value="1"/>
</dbReference>
<feature type="compositionally biased region" description="Low complexity" evidence="2">
    <location>
        <begin position="69"/>
        <end position="82"/>
    </location>
</feature>